<dbReference type="Pfam" id="PF13304">
    <property type="entry name" value="AAA_21"/>
    <property type="match status" value="1"/>
</dbReference>
<dbReference type="PANTHER" id="PTHR40396:SF1">
    <property type="entry name" value="ATPASE AAA-TYPE CORE DOMAIN-CONTAINING PROTEIN"/>
    <property type="match status" value="1"/>
</dbReference>
<accession>A0ABV3H3J2</accession>
<evidence type="ECO:0000259" key="1">
    <source>
        <dbReference type="Pfam" id="PF13304"/>
    </source>
</evidence>
<dbReference type="InterPro" id="IPR003959">
    <property type="entry name" value="ATPase_AAA_core"/>
</dbReference>
<dbReference type="InterPro" id="IPR027417">
    <property type="entry name" value="P-loop_NTPase"/>
</dbReference>
<proteinExistence type="predicted"/>
<reference evidence="2 3" key="1">
    <citation type="submission" date="2024-06" db="EMBL/GenBank/DDBJ databases">
        <title>The Natural Products Discovery Center: Release of the First 8490 Sequenced Strains for Exploring Actinobacteria Biosynthetic Diversity.</title>
        <authorList>
            <person name="Kalkreuter E."/>
            <person name="Kautsar S.A."/>
            <person name="Yang D."/>
            <person name="Bader C.D."/>
            <person name="Teijaro C.N."/>
            <person name="Fluegel L."/>
            <person name="Davis C.M."/>
            <person name="Simpson J.R."/>
            <person name="Lauterbach L."/>
            <person name="Steele A.D."/>
            <person name="Gui C."/>
            <person name="Meng S."/>
            <person name="Li G."/>
            <person name="Viehrig K."/>
            <person name="Ye F."/>
            <person name="Su P."/>
            <person name="Kiefer A.F."/>
            <person name="Nichols A."/>
            <person name="Cepeda A.J."/>
            <person name="Yan W."/>
            <person name="Fan B."/>
            <person name="Jiang Y."/>
            <person name="Adhikari A."/>
            <person name="Zheng C.-J."/>
            <person name="Schuster L."/>
            <person name="Cowan T.M."/>
            <person name="Smanski M.J."/>
            <person name="Chevrette M.G."/>
            <person name="De Carvalho L.P.S."/>
            <person name="Shen B."/>
        </authorList>
    </citation>
    <scope>NUCLEOTIDE SEQUENCE [LARGE SCALE GENOMIC DNA]</scope>
    <source>
        <strain evidence="2 3">NPDC049574</strain>
    </source>
</reference>
<organism evidence="2 3">
    <name type="scientific">Nonomuraea bangladeshensis</name>
    <dbReference type="NCBI Taxonomy" id="404385"/>
    <lineage>
        <taxon>Bacteria</taxon>
        <taxon>Bacillati</taxon>
        <taxon>Actinomycetota</taxon>
        <taxon>Actinomycetes</taxon>
        <taxon>Streptosporangiales</taxon>
        <taxon>Streptosporangiaceae</taxon>
        <taxon>Nonomuraea</taxon>
    </lineage>
</organism>
<dbReference type="Gene3D" id="3.40.50.300">
    <property type="entry name" value="P-loop containing nucleotide triphosphate hydrolases"/>
    <property type="match status" value="2"/>
</dbReference>
<keyword evidence="3" id="KW-1185">Reference proteome</keyword>
<dbReference type="EMBL" id="JBFARM010000004">
    <property type="protein sequence ID" value="MEV4287089.1"/>
    <property type="molecule type" value="Genomic_DNA"/>
</dbReference>
<sequence length="394" mass="42860">MTERRLIELHVENFKSLRHVTLPLGPVSVLVGPNGAGKSNVLEVFRLLAGVVRTDLRPALEERGGFDRLVFRGGQERPGHIRIGIRGRWSPTAEDQQDEYALTVQGEPFAREETFRYGLQGRRSQTIVIRGETVTVTDLPAAQPGASEEIGIQPDSSGLSTLPRLSSHRFGSGPRQVAALLGSLRVFDVNVSSASLPSRVPKTGAEELWDDAANLAGFLLWLRNQHPDAWAQLQADAAEVLPQLESLDFAHPDGAAQSVVVVLRERGLLEPTQLLDASYGTIRLLSLLAMLHDPHPPALTCVEEIDHGLHPQALELLVERVREAGARSQFLIATHSPALVDRLKPEEIVVCERGDDGSSLIPAISTARIEEIVRASEGLPLGNLWFSGLLGGDL</sequence>
<dbReference type="InterPro" id="IPR014555">
    <property type="entry name" value="RecF-like"/>
</dbReference>
<name>A0ABV3H3J2_9ACTN</name>
<dbReference type="Proteomes" id="UP001552427">
    <property type="component" value="Unassembled WGS sequence"/>
</dbReference>
<evidence type="ECO:0000313" key="3">
    <source>
        <dbReference type="Proteomes" id="UP001552427"/>
    </source>
</evidence>
<evidence type="ECO:0000313" key="2">
    <source>
        <dbReference type="EMBL" id="MEV4287089.1"/>
    </source>
</evidence>
<dbReference type="RefSeq" id="WP_364450046.1">
    <property type="nucleotide sequence ID" value="NZ_JBFARM010000004.1"/>
</dbReference>
<dbReference type="SUPFAM" id="SSF52540">
    <property type="entry name" value="P-loop containing nucleoside triphosphate hydrolases"/>
    <property type="match status" value="1"/>
</dbReference>
<dbReference type="PANTHER" id="PTHR40396">
    <property type="entry name" value="ATPASE-LIKE PROTEIN"/>
    <property type="match status" value="1"/>
</dbReference>
<feature type="domain" description="ATPase AAA-type core" evidence="1">
    <location>
        <begin position="28"/>
        <end position="341"/>
    </location>
</feature>
<protein>
    <submittedName>
        <fullName evidence="2">AAA family ATPase</fullName>
    </submittedName>
</protein>
<comment type="caution">
    <text evidence="2">The sequence shown here is derived from an EMBL/GenBank/DDBJ whole genome shotgun (WGS) entry which is preliminary data.</text>
</comment>
<gene>
    <name evidence="2" type="ORF">AB0K40_16415</name>
</gene>
<dbReference type="PIRSF" id="PIRSF029347">
    <property type="entry name" value="RecF"/>
    <property type="match status" value="1"/>
</dbReference>